<comment type="pathway">
    <text evidence="3">Purine metabolism; 7-cyano-7-deazaguanine biosynthesis.</text>
</comment>
<dbReference type="EMBL" id="CP047652">
    <property type="protein sequence ID" value="QHI96116.1"/>
    <property type="molecule type" value="Genomic_DNA"/>
</dbReference>
<accession>A0A6P1NCR8</accession>
<evidence type="ECO:0000256" key="9">
    <source>
        <dbReference type="ARBA" id="ARBA00023239"/>
    </source>
</evidence>
<keyword evidence="7" id="KW-0479">Metal-binding</keyword>
<dbReference type="InterPro" id="IPR007115">
    <property type="entry name" value="6-PTP_synth/QueD"/>
</dbReference>
<comment type="similarity">
    <text evidence="4">Belongs to the PTPS family. QueD subfamily.</text>
</comment>
<name>A0A6P1NCR8_9PROT</name>
<keyword evidence="8" id="KW-0862">Zinc</keyword>
<evidence type="ECO:0000256" key="2">
    <source>
        <dbReference type="ARBA" id="ARBA00002285"/>
    </source>
</evidence>
<evidence type="ECO:0000256" key="3">
    <source>
        <dbReference type="ARBA" id="ARBA00005061"/>
    </source>
</evidence>
<evidence type="ECO:0000256" key="10">
    <source>
        <dbReference type="ARBA" id="ARBA00031449"/>
    </source>
</evidence>
<dbReference type="Proteomes" id="UP000463975">
    <property type="component" value="Chromosome"/>
</dbReference>
<evidence type="ECO:0000256" key="1">
    <source>
        <dbReference type="ARBA" id="ARBA00001947"/>
    </source>
</evidence>
<dbReference type="GO" id="GO:0046872">
    <property type="term" value="F:metal ion binding"/>
    <property type="evidence" value="ECO:0007669"/>
    <property type="project" value="UniProtKB-KW"/>
</dbReference>
<comment type="catalytic activity">
    <reaction evidence="11">
        <text>7,8-dihydroneopterin 3'-triphosphate + H2O = 6-carboxy-5,6,7,8-tetrahydropterin + triphosphate + acetaldehyde + 2 H(+)</text>
        <dbReference type="Rhea" id="RHEA:27966"/>
        <dbReference type="ChEBI" id="CHEBI:15343"/>
        <dbReference type="ChEBI" id="CHEBI:15377"/>
        <dbReference type="ChEBI" id="CHEBI:15378"/>
        <dbReference type="ChEBI" id="CHEBI:18036"/>
        <dbReference type="ChEBI" id="CHEBI:58462"/>
        <dbReference type="ChEBI" id="CHEBI:61032"/>
        <dbReference type="EC" id="4.1.2.50"/>
    </reaction>
</comment>
<dbReference type="GO" id="GO:0070497">
    <property type="term" value="F:6-carboxytetrahydropterin synthase activity"/>
    <property type="evidence" value="ECO:0007669"/>
    <property type="project" value="UniProtKB-EC"/>
</dbReference>
<dbReference type="InterPro" id="IPR038418">
    <property type="entry name" value="6-PTP_synth/QueD_sf"/>
</dbReference>
<keyword evidence="9" id="KW-0456">Lyase</keyword>
<dbReference type="EC" id="4.1.2.50" evidence="5"/>
<gene>
    <name evidence="12" type="ORF">GT348_07600</name>
</gene>
<comment type="function">
    <text evidence="2">Catalyzes the conversion of 7,8-dihydroneopterin triphosphate (H2NTP) to 6-carboxy-5,6,7,8-tetrahydropterin (CPH4) and acetaldehyde.</text>
</comment>
<keyword evidence="13" id="KW-1185">Reference proteome</keyword>
<reference evidence="12 13" key="1">
    <citation type="submission" date="2020-01" db="EMBL/GenBank/DDBJ databases">
        <title>Genome sequencing of strain KACC 21507.</title>
        <authorList>
            <person name="Heo J."/>
            <person name="Kim S.-J."/>
            <person name="Kim J.-S."/>
            <person name="Hong S.-B."/>
            <person name="Kwon S.-W."/>
        </authorList>
    </citation>
    <scope>NUCLEOTIDE SEQUENCE [LARGE SCALE GENOMIC DNA]</scope>
    <source>
        <strain evidence="12 13">KACC 21507</strain>
    </source>
</reference>
<dbReference type="Gene3D" id="3.30.479.10">
    <property type="entry name" value="6-pyruvoyl tetrahydropterin synthase/QueD"/>
    <property type="match status" value="1"/>
</dbReference>
<sequence length="193" mass="21828">MATLPGGVVNSTPCPELIFTRRFSMAHRLISGCSERCATPHGHNEYVTVTLRAGKNNFHHRLDGHANMLLPFAEAKGRWHHFIDEHIDHAFQLSASDPLLGWFKENEPQRVKRIIVTPGDPTTELMAALLMAKLNAFLHDQGDLLTLHSLELRETPTNSVRLSGDPLFYLPFTDNLSKDHWWNRADNTISDLS</sequence>
<evidence type="ECO:0000256" key="11">
    <source>
        <dbReference type="ARBA" id="ARBA00048807"/>
    </source>
</evidence>
<dbReference type="PANTHER" id="PTHR12589:SF7">
    <property type="entry name" value="6-PYRUVOYL TETRAHYDROBIOPTERIN SYNTHASE"/>
    <property type="match status" value="1"/>
</dbReference>
<dbReference type="Pfam" id="PF01242">
    <property type="entry name" value="PTPS"/>
    <property type="match status" value="1"/>
</dbReference>
<evidence type="ECO:0000313" key="12">
    <source>
        <dbReference type="EMBL" id="QHI96116.1"/>
    </source>
</evidence>
<organism evidence="12 13">
    <name type="scientific">Aristophania vespae</name>
    <dbReference type="NCBI Taxonomy" id="2697033"/>
    <lineage>
        <taxon>Bacteria</taxon>
        <taxon>Pseudomonadati</taxon>
        <taxon>Pseudomonadota</taxon>
        <taxon>Alphaproteobacteria</taxon>
        <taxon>Acetobacterales</taxon>
        <taxon>Acetobacteraceae</taxon>
        <taxon>Aristophania</taxon>
    </lineage>
</organism>
<protein>
    <recommendedName>
        <fullName evidence="6">6-carboxy-5,6,7,8-tetrahydropterin synthase</fullName>
        <ecNumber evidence="5">4.1.2.50</ecNumber>
    </recommendedName>
    <alternativeName>
        <fullName evidence="10">Queuosine biosynthesis protein QueD</fullName>
    </alternativeName>
</protein>
<dbReference type="SUPFAM" id="SSF55620">
    <property type="entry name" value="Tetrahydrobiopterin biosynthesis enzymes-like"/>
    <property type="match status" value="1"/>
</dbReference>
<dbReference type="PANTHER" id="PTHR12589">
    <property type="entry name" value="PYRUVOYL TETRAHYDROBIOPTERIN SYNTHASE"/>
    <property type="match status" value="1"/>
</dbReference>
<proteinExistence type="inferred from homology"/>
<comment type="cofactor">
    <cofactor evidence="1">
        <name>Zn(2+)</name>
        <dbReference type="ChEBI" id="CHEBI:29105"/>
    </cofactor>
</comment>
<dbReference type="AlphaFoldDB" id="A0A6P1NCR8"/>
<evidence type="ECO:0000256" key="6">
    <source>
        <dbReference type="ARBA" id="ARBA00018141"/>
    </source>
</evidence>
<evidence type="ECO:0000256" key="4">
    <source>
        <dbReference type="ARBA" id="ARBA00008900"/>
    </source>
</evidence>
<evidence type="ECO:0000313" key="13">
    <source>
        <dbReference type="Proteomes" id="UP000463975"/>
    </source>
</evidence>
<dbReference type="KEGG" id="bomb:GT348_07600"/>
<evidence type="ECO:0000256" key="7">
    <source>
        <dbReference type="ARBA" id="ARBA00022723"/>
    </source>
</evidence>
<dbReference type="UniPathway" id="UPA00391"/>
<evidence type="ECO:0000256" key="5">
    <source>
        <dbReference type="ARBA" id="ARBA00012982"/>
    </source>
</evidence>
<evidence type="ECO:0000256" key="8">
    <source>
        <dbReference type="ARBA" id="ARBA00022833"/>
    </source>
</evidence>